<comment type="subcellular location">
    <subcellularLocation>
        <location evidence="10">Cell outer membrane</location>
        <topology evidence="10">Multi-pass membrane protein</topology>
    </subcellularLocation>
</comment>
<keyword evidence="5 10" id="KW-0732">Signal</keyword>
<evidence type="ECO:0000256" key="8">
    <source>
        <dbReference type="ARBA" id="ARBA00023136"/>
    </source>
</evidence>
<keyword evidence="3 10" id="KW-1134">Transmembrane beta strand</keyword>
<evidence type="ECO:0000256" key="3">
    <source>
        <dbReference type="ARBA" id="ARBA00022452"/>
    </source>
</evidence>
<evidence type="ECO:0000256" key="4">
    <source>
        <dbReference type="ARBA" id="ARBA00022692"/>
    </source>
</evidence>
<evidence type="ECO:0000256" key="7">
    <source>
        <dbReference type="ARBA" id="ARBA00023114"/>
    </source>
</evidence>
<keyword evidence="2 10" id="KW-0813">Transport</keyword>
<evidence type="ECO:0000256" key="9">
    <source>
        <dbReference type="ARBA" id="ARBA00023237"/>
    </source>
</evidence>
<comment type="function">
    <text evidence="10">Forms passive diffusion pores that allow small molecular weight hydrophilic materials across the outer membrane.</text>
</comment>
<sequence>MASVRTLLLGCAAIITGSAQAADLPAKTAAPVEYVRICSTHGDGFFYIPGTETCLRVSGRVRAEYLYLEPFERSQDAIGFRARGRINLDARTATAYGLLRTYIRMEMTRNTGAYEFSSTSPEISQAFIQFGGLTAGRAVSFFTSPDLPAPNFGDLRFDDPSNAEVNLLAYTFSFGNGFSATLSLEDGTERRIHNELFFPLFGAGATSPVFAPIASTYAGERMPDVVGNLRYTGTWGEVQLSAALHQIRDVSAGLATVGGVVVPVLNPITGLPNPTFADTEYGFALGAHGYVNVPALGEGDTVWLSAAYTDGAIGYLNAGQAGAINNGFISAGSLALPFTDAFVDPFTGEFKTNKAYAIAGGLNHNWSPTWQTNIFGSWMRFDAPGGARYEVPTTAATLADGSAGTTTGLVDFDEYRVGANVIWTPVKNFQIGVEALYIRLDPRQRIAVPLTTASGAPTGTFRSAGSEDNWEGRLRVQRDF</sequence>
<evidence type="ECO:0000256" key="6">
    <source>
        <dbReference type="ARBA" id="ARBA00023065"/>
    </source>
</evidence>
<dbReference type="Pfam" id="PF02530">
    <property type="entry name" value="Porin_2"/>
    <property type="match status" value="1"/>
</dbReference>
<dbReference type="SUPFAM" id="SSF56935">
    <property type="entry name" value="Porins"/>
    <property type="match status" value="1"/>
</dbReference>
<dbReference type="GO" id="GO:0015288">
    <property type="term" value="F:porin activity"/>
    <property type="evidence" value="ECO:0007669"/>
    <property type="project" value="UniProtKB-KW"/>
</dbReference>
<dbReference type="RefSeq" id="WP_175493709.1">
    <property type="nucleotide sequence ID" value="NZ_FMVJ01000002.1"/>
</dbReference>
<name>A0A1G5AYV8_9HYPH</name>
<dbReference type="GO" id="GO:0009279">
    <property type="term" value="C:cell outer membrane"/>
    <property type="evidence" value="ECO:0007669"/>
    <property type="project" value="UniProtKB-SubCell"/>
</dbReference>
<evidence type="ECO:0000256" key="2">
    <source>
        <dbReference type="ARBA" id="ARBA00022448"/>
    </source>
</evidence>
<comment type="domain">
    <text evidence="10">Consists of 16-stranded beta-barrel sheets, with large surface-exposed loops, that form a transmembrane pore at the center of each barrel. The pore is partially ocluded by a peptide loop that folds into the pore lumen.</text>
</comment>
<keyword evidence="8 10" id="KW-0472">Membrane</keyword>
<organism evidence="11 12">
    <name type="scientific">Microvirga guangxiensis</name>
    <dbReference type="NCBI Taxonomy" id="549386"/>
    <lineage>
        <taxon>Bacteria</taxon>
        <taxon>Pseudomonadati</taxon>
        <taxon>Pseudomonadota</taxon>
        <taxon>Alphaproteobacteria</taxon>
        <taxon>Hyphomicrobiales</taxon>
        <taxon>Methylobacteriaceae</taxon>
        <taxon>Microvirga</taxon>
    </lineage>
</organism>
<evidence type="ECO:0000256" key="10">
    <source>
        <dbReference type="RuleBase" id="RU364005"/>
    </source>
</evidence>
<keyword evidence="6 10" id="KW-0406">Ion transport</keyword>
<keyword evidence="7 10" id="KW-0626">Porin</keyword>
<feature type="chain" id="PRO_5011328574" description="Porin" evidence="10">
    <location>
        <begin position="22"/>
        <end position="480"/>
    </location>
</feature>
<dbReference type="GO" id="GO:0046930">
    <property type="term" value="C:pore complex"/>
    <property type="evidence" value="ECO:0007669"/>
    <property type="project" value="UniProtKB-KW"/>
</dbReference>
<feature type="signal peptide" evidence="10">
    <location>
        <begin position="1"/>
        <end position="21"/>
    </location>
</feature>
<dbReference type="STRING" id="549386.SAMN02927923_00067"/>
<reference evidence="11 12" key="1">
    <citation type="submission" date="2016-10" db="EMBL/GenBank/DDBJ databases">
        <authorList>
            <person name="de Groot N.N."/>
        </authorList>
    </citation>
    <scope>NUCLEOTIDE SEQUENCE [LARGE SCALE GENOMIC DNA]</scope>
    <source>
        <strain evidence="11 12">CGMCC 1.7666</strain>
    </source>
</reference>
<dbReference type="GO" id="GO:0006811">
    <property type="term" value="P:monoatomic ion transport"/>
    <property type="evidence" value="ECO:0007669"/>
    <property type="project" value="UniProtKB-KW"/>
</dbReference>
<comment type="similarity">
    <text evidence="1 10">Belongs to the alphaproteobacteria porin family.</text>
</comment>
<keyword evidence="9 10" id="KW-0998">Cell outer membrane</keyword>
<protein>
    <recommendedName>
        <fullName evidence="10">Porin</fullName>
    </recommendedName>
</protein>
<dbReference type="InterPro" id="IPR003684">
    <property type="entry name" value="Porin_alphabac"/>
</dbReference>
<dbReference type="EMBL" id="FMVJ01000002">
    <property type="protein sequence ID" value="SCX83000.1"/>
    <property type="molecule type" value="Genomic_DNA"/>
</dbReference>
<accession>A0A1G5AYV8</accession>
<gene>
    <name evidence="11" type="ORF">SAMN02927923_00067</name>
</gene>
<keyword evidence="4 10" id="KW-0812">Transmembrane</keyword>
<evidence type="ECO:0000256" key="1">
    <source>
        <dbReference type="ARBA" id="ARBA00009521"/>
    </source>
</evidence>
<evidence type="ECO:0000313" key="12">
    <source>
        <dbReference type="Proteomes" id="UP000199569"/>
    </source>
</evidence>
<evidence type="ECO:0000313" key="11">
    <source>
        <dbReference type="EMBL" id="SCX83000.1"/>
    </source>
</evidence>
<dbReference type="AlphaFoldDB" id="A0A1G5AYV8"/>
<proteinExistence type="inferred from homology"/>
<dbReference type="Proteomes" id="UP000199569">
    <property type="component" value="Unassembled WGS sequence"/>
</dbReference>
<evidence type="ECO:0000256" key="5">
    <source>
        <dbReference type="ARBA" id="ARBA00022729"/>
    </source>
</evidence>
<keyword evidence="12" id="KW-1185">Reference proteome</keyword>